<dbReference type="AlphaFoldDB" id="A0A6P2NYR4"/>
<protein>
    <submittedName>
        <fullName evidence="2">Bacteriophage protein</fullName>
    </submittedName>
</protein>
<proteinExistence type="predicted"/>
<organism evidence="2 3">
    <name type="scientific">Burkholderia pseudomultivorans</name>
    <dbReference type="NCBI Taxonomy" id="1207504"/>
    <lineage>
        <taxon>Bacteria</taxon>
        <taxon>Pseudomonadati</taxon>
        <taxon>Pseudomonadota</taxon>
        <taxon>Betaproteobacteria</taxon>
        <taxon>Burkholderiales</taxon>
        <taxon>Burkholderiaceae</taxon>
        <taxon>Burkholderia</taxon>
        <taxon>Burkholderia cepacia complex</taxon>
    </lineage>
</organism>
<evidence type="ECO:0000313" key="3">
    <source>
        <dbReference type="Proteomes" id="UP000494162"/>
    </source>
</evidence>
<name>A0A6P2NYR4_9BURK</name>
<feature type="region of interest" description="Disordered" evidence="1">
    <location>
        <begin position="1"/>
        <end position="20"/>
    </location>
</feature>
<gene>
    <name evidence="2" type="ORF">BPS26883_04857</name>
</gene>
<dbReference type="Proteomes" id="UP000494162">
    <property type="component" value="Unassembled WGS sequence"/>
</dbReference>
<sequence>MHQHNVSATGQHDHSASADGNHAHAVRHDGLGQHTHPLHDPGHSHSAHAHTLADTATAGIAAPAPNTHTFDTPIVRGEQTITHVTLAKPSAGALRGTSLAALVNLDVDALRKVLPRISTPTLTEMDVTLMDPADLVALGGIFAGFLMPKALKASMESQTA</sequence>
<evidence type="ECO:0000256" key="1">
    <source>
        <dbReference type="SAM" id="MobiDB-lite"/>
    </source>
</evidence>
<accession>A0A6P2NYR4</accession>
<dbReference type="EMBL" id="CABVPP010000045">
    <property type="protein sequence ID" value="VWC00312.1"/>
    <property type="molecule type" value="Genomic_DNA"/>
</dbReference>
<dbReference type="InterPro" id="IPR019289">
    <property type="entry name" value="Phage_tail_E/E"/>
</dbReference>
<reference evidence="2 3" key="1">
    <citation type="submission" date="2019-09" db="EMBL/GenBank/DDBJ databases">
        <authorList>
            <person name="Depoorter E."/>
        </authorList>
    </citation>
    <scope>NUCLEOTIDE SEQUENCE [LARGE SCALE GENOMIC DNA]</scope>
    <source>
        <strain evidence="2">LMG 26883</strain>
    </source>
</reference>
<feature type="compositionally biased region" description="Basic and acidic residues" evidence="1">
    <location>
        <begin position="27"/>
        <end position="43"/>
    </location>
</feature>
<dbReference type="Pfam" id="PF10109">
    <property type="entry name" value="Phage_TAC_7"/>
    <property type="match status" value="1"/>
</dbReference>
<feature type="compositionally biased region" description="Polar residues" evidence="1">
    <location>
        <begin position="1"/>
        <end position="10"/>
    </location>
</feature>
<evidence type="ECO:0000313" key="2">
    <source>
        <dbReference type="EMBL" id="VWC00312.1"/>
    </source>
</evidence>
<feature type="region of interest" description="Disordered" evidence="1">
    <location>
        <begin position="27"/>
        <end position="49"/>
    </location>
</feature>